<reference evidence="7" key="1">
    <citation type="submission" date="2021-02" db="EMBL/GenBank/DDBJ databases">
        <authorList>
            <person name="Nowell W R."/>
        </authorList>
    </citation>
    <scope>NUCLEOTIDE SEQUENCE</scope>
</reference>
<organism evidence="7 9">
    <name type="scientific">Rotaria sordida</name>
    <dbReference type="NCBI Taxonomy" id="392033"/>
    <lineage>
        <taxon>Eukaryota</taxon>
        <taxon>Metazoa</taxon>
        <taxon>Spiralia</taxon>
        <taxon>Gnathifera</taxon>
        <taxon>Rotifera</taxon>
        <taxon>Eurotatoria</taxon>
        <taxon>Bdelloidea</taxon>
        <taxon>Philodinida</taxon>
        <taxon>Philodinidae</taxon>
        <taxon>Rotaria</taxon>
    </lineage>
</organism>
<accession>A0A814MC12</accession>
<keyword evidence="5" id="KW-0732">Signal</keyword>
<dbReference type="EMBL" id="CAJOBD010003610">
    <property type="protein sequence ID" value="CAF3957858.1"/>
    <property type="molecule type" value="Genomic_DNA"/>
</dbReference>
<dbReference type="InterPro" id="IPR037277">
    <property type="entry name" value="Granulin_sf"/>
</dbReference>
<keyword evidence="3" id="KW-0964">Secreted</keyword>
<dbReference type="EMBL" id="CAJNOT010000771">
    <property type="protein sequence ID" value="CAF1077313.1"/>
    <property type="molecule type" value="Genomic_DNA"/>
</dbReference>
<dbReference type="FunFam" id="2.10.25.160:FF:000001">
    <property type="entry name" value="Granulin precursor"/>
    <property type="match status" value="1"/>
</dbReference>
<dbReference type="AlphaFoldDB" id="A0A814MC12"/>
<dbReference type="PANTHER" id="PTHR12274">
    <property type="entry name" value="GRANULIN"/>
    <property type="match status" value="1"/>
</dbReference>
<dbReference type="InterPro" id="IPR004843">
    <property type="entry name" value="Calcineurin-like_PHP"/>
</dbReference>
<proteinExistence type="inferred from homology"/>
<dbReference type="PANTHER" id="PTHR12274:SF3">
    <property type="entry name" value="PROGRANULIN"/>
    <property type="match status" value="1"/>
</dbReference>
<dbReference type="Proteomes" id="UP000663836">
    <property type="component" value="Unassembled WGS sequence"/>
</dbReference>
<feature type="domain" description="Granulins" evidence="6">
    <location>
        <begin position="72"/>
        <end position="85"/>
    </location>
</feature>
<dbReference type="Pfam" id="PF00396">
    <property type="entry name" value="Granulin"/>
    <property type="match status" value="3"/>
</dbReference>
<dbReference type="InterPro" id="IPR000118">
    <property type="entry name" value="Granulin"/>
</dbReference>
<evidence type="ECO:0000259" key="6">
    <source>
        <dbReference type="PROSITE" id="PS00799"/>
    </source>
</evidence>
<dbReference type="InterPro" id="IPR029052">
    <property type="entry name" value="Metallo-depent_PP-like"/>
</dbReference>
<name>A0A814MC12_9BILA</name>
<keyword evidence="4" id="KW-1015">Disulfide bond</keyword>
<dbReference type="PROSITE" id="PS00799">
    <property type="entry name" value="GRANULINS"/>
    <property type="match status" value="3"/>
</dbReference>
<dbReference type="InterPro" id="IPR039036">
    <property type="entry name" value="Granulin_fam"/>
</dbReference>
<protein>
    <recommendedName>
        <fullName evidence="6">Granulins domain-containing protein</fullName>
    </recommendedName>
</protein>
<comment type="subcellular location">
    <subcellularLocation>
        <location evidence="1">Secreted</location>
    </subcellularLocation>
</comment>
<dbReference type="GO" id="GO:0016787">
    <property type="term" value="F:hydrolase activity"/>
    <property type="evidence" value="ECO:0007669"/>
    <property type="project" value="InterPro"/>
</dbReference>
<evidence type="ECO:0000313" key="9">
    <source>
        <dbReference type="Proteomes" id="UP000663864"/>
    </source>
</evidence>
<gene>
    <name evidence="8" type="ORF">JBS370_LOCUS23915</name>
    <name evidence="7" type="ORF">ZHD862_LOCUS16396</name>
</gene>
<dbReference type="Gene3D" id="3.60.21.10">
    <property type="match status" value="2"/>
</dbReference>
<evidence type="ECO:0000313" key="7">
    <source>
        <dbReference type="EMBL" id="CAF1077313.1"/>
    </source>
</evidence>
<evidence type="ECO:0000256" key="3">
    <source>
        <dbReference type="ARBA" id="ARBA00022525"/>
    </source>
</evidence>
<feature type="chain" id="PRO_5036225235" description="Granulins domain-containing protein" evidence="5">
    <location>
        <begin position="20"/>
        <end position="608"/>
    </location>
</feature>
<evidence type="ECO:0000256" key="2">
    <source>
        <dbReference type="ARBA" id="ARBA00010093"/>
    </source>
</evidence>
<dbReference type="Proteomes" id="UP000663864">
    <property type="component" value="Unassembled WGS sequence"/>
</dbReference>
<feature type="domain" description="Granulins" evidence="6">
    <location>
        <begin position="375"/>
        <end position="388"/>
    </location>
</feature>
<dbReference type="SMART" id="SM00277">
    <property type="entry name" value="GRAN"/>
    <property type="match status" value="3"/>
</dbReference>
<dbReference type="GO" id="GO:0005576">
    <property type="term" value="C:extracellular region"/>
    <property type="evidence" value="ECO:0007669"/>
    <property type="project" value="UniProtKB-SubCell"/>
</dbReference>
<feature type="signal peptide" evidence="5">
    <location>
        <begin position="1"/>
        <end position="19"/>
    </location>
</feature>
<comment type="caution">
    <text evidence="7">The sequence shown here is derived from an EMBL/GenBank/DDBJ whole genome shotgun (WGS) entry which is preliminary data.</text>
</comment>
<dbReference type="Gene3D" id="2.10.25.160">
    <property type="entry name" value="Granulin"/>
    <property type="match status" value="3"/>
</dbReference>
<dbReference type="SUPFAM" id="SSF56300">
    <property type="entry name" value="Metallo-dependent phosphatases"/>
    <property type="match status" value="1"/>
</dbReference>
<evidence type="ECO:0000256" key="5">
    <source>
        <dbReference type="SAM" id="SignalP"/>
    </source>
</evidence>
<evidence type="ECO:0000256" key="4">
    <source>
        <dbReference type="ARBA" id="ARBA00023157"/>
    </source>
</evidence>
<feature type="domain" description="Granulins" evidence="6">
    <location>
        <begin position="136"/>
        <end position="149"/>
    </location>
</feature>
<dbReference type="SUPFAM" id="SSF57277">
    <property type="entry name" value="Granulin repeat"/>
    <property type="match status" value="2"/>
</dbReference>
<evidence type="ECO:0000256" key="1">
    <source>
        <dbReference type="ARBA" id="ARBA00004613"/>
    </source>
</evidence>
<dbReference type="Pfam" id="PF00149">
    <property type="entry name" value="Metallophos"/>
    <property type="match status" value="1"/>
</dbReference>
<comment type="similarity">
    <text evidence="2">Belongs to the granulin family.</text>
</comment>
<evidence type="ECO:0000313" key="8">
    <source>
        <dbReference type="EMBL" id="CAF3957858.1"/>
    </source>
</evidence>
<sequence length="608" mass="69574">MSLFVVLLLIGIVNQYSNGYSNNSKFPLYSFQVRIKSVLCPDGESYCPDNETCCKLSSGQYGCCPLPNAVCCNDNLHCCPTGYRCDVEHSRCEKGFRKSYYILCPDGEMLCSHDETCCQLQSGKYACCPLRDAVCCSDYVHCCPYGYRCQIDLNKCQKNISIRWFRKNLAFPIKNILSSKLIYYSLSNISRIQSSDEISNCSQLNNKSYVCCLYRQGSSSYDKIHYCQKSSLCHHSCSRSIQHFNLIDKRKIKSERLIRLSIIENKISPYGKRKYSFYSICCRNKDKKCRSYSSCSYSEDIYYSWNYSYFPQYKYICDEKELSSQLNKRILIENQSLNKCGSTNVVCPYNKTCCKTSQSNSDQYACCHYSNGVCCNDGRHCCPKGTICHYKSGACIIPYKCWIVVCISDTHQKHRQLTDRLKSSHSGDILIHAGDITNFARGSKPFYDFDQWLSELPFRHKLIIAGNHDSILSPSINYGRFLEDEQVIIDDYLRIYGSSWRPTGQSTWSDIPSNSHIVITHNPPCSPNGSHVDLEPKLELRLHEIRPLLSIFGHIHSDYGVWKQSNGVLFANAASLPSSRSQILNDPLRFKISIDENSMTSIEHLISK</sequence>